<protein>
    <submittedName>
        <fullName evidence="8">NB-ARC domain-containing protein</fullName>
    </submittedName>
</protein>
<feature type="domain" description="OmpR/PhoB-type" evidence="6">
    <location>
        <begin position="15"/>
        <end position="86"/>
    </location>
</feature>
<dbReference type="SUPFAM" id="SSF46894">
    <property type="entry name" value="C-terminal effector domain of the bipartite response regulators"/>
    <property type="match status" value="1"/>
</dbReference>
<gene>
    <name evidence="8" type="ORF">LWC34_30750</name>
</gene>
<dbReference type="PRINTS" id="PR00364">
    <property type="entry name" value="DISEASERSIST"/>
</dbReference>
<dbReference type="InterPro" id="IPR001867">
    <property type="entry name" value="OmpR/PhoB-type_DNA-bd"/>
</dbReference>
<dbReference type="InterPro" id="IPR016032">
    <property type="entry name" value="Sig_transdc_resp-reg_C-effctor"/>
</dbReference>
<evidence type="ECO:0000259" key="6">
    <source>
        <dbReference type="SMART" id="SM00862"/>
    </source>
</evidence>
<evidence type="ECO:0000256" key="2">
    <source>
        <dbReference type="ARBA" id="ARBA00023015"/>
    </source>
</evidence>
<dbReference type="Gene3D" id="1.25.40.10">
    <property type="entry name" value="Tetratricopeptide repeat domain"/>
    <property type="match status" value="3"/>
</dbReference>
<dbReference type="SMART" id="SM01043">
    <property type="entry name" value="BTAD"/>
    <property type="match status" value="1"/>
</dbReference>
<dbReference type="InterPro" id="IPR019734">
    <property type="entry name" value="TPR_rpt"/>
</dbReference>
<evidence type="ECO:0000259" key="5">
    <source>
        <dbReference type="SMART" id="SM00382"/>
    </source>
</evidence>
<keyword evidence="3" id="KW-0238">DNA-binding</keyword>
<dbReference type="PANTHER" id="PTHR35807:SF1">
    <property type="entry name" value="TRANSCRIPTIONAL REGULATOR REDD"/>
    <property type="match status" value="1"/>
</dbReference>
<dbReference type="Gene3D" id="3.40.50.300">
    <property type="entry name" value="P-loop containing nucleotide triphosphate hydrolases"/>
    <property type="match status" value="1"/>
</dbReference>
<dbReference type="SUPFAM" id="SSF48452">
    <property type="entry name" value="TPR-like"/>
    <property type="match status" value="3"/>
</dbReference>
<dbReference type="PANTHER" id="PTHR35807">
    <property type="entry name" value="TRANSCRIPTIONAL REGULATOR REDD-RELATED"/>
    <property type="match status" value="1"/>
</dbReference>
<dbReference type="InterPro" id="IPR002182">
    <property type="entry name" value="NB-ARC"/>
</dbReference>
<dbReference type="RefSeq" id="WP_233728549.1">
    <property type="nucleotide sequence ID" value="NZ_JAJVCN010000002.1"/>
</dbReference>
<dbReference type="CDD" id="cd15831">
    <property type="entry name" value="BTAD"/>
    <property type="match status" value="1"/>
</dbReference>
<dbReference type="EMBL" id="JAJVCN010000002">
    <property type="protein sequence ID" value="MCE7007166.1"/>
    <property type="molecule type" value="Genomic_DNA"/>
</dbReference>
<accession>A0ABS8ZKK3</accession>
<dbReference type="InterPro" id="IPR051677">
    <property type="entry name" value="AfsR-DnrI-RedD_regulator"/>
</dbReference>
<evidence type="ECO:0000313" key="9">
    <source>
        <dbReference type="Proteomes" id="UP001521150"/>
    </source>
</evidence>
<comment type="caution">
    <text evidence="8">The sequence shown here is derived from an EMBL/GenBank/DDBJ whole genome shotgun (WGS) entry which is preliminary data.</text>
</comment>
<feature type="domain" description="AAA+ ATPase" evidence="5">
    <location>
        <begin position="267"/>
        <end position="468"/>
    </location>
</feature>
<evidence type="ECO:0000259" key="7">
    <source>
        <dbReference type="SMART" id="SM01043"/>
    </source>
</evidence>
<keyword evidence="4" id="KW-0804">Transcription</keyword>
<dbReference type="Proteomes" id="UP001521150">
    <property type="component" value="Unassembled WGS sequence"/>
</dbReference>
<dbReference type="SMART" id="SM00862">
    <property type="entry name" value="Trans_reg_C"/>
    <property type="match status" value="1"/>
</dbReference>
<dbReference type="InterPro" id="IPR036388">
    <property type="entry name" value="WH-like_DNA-bd_sf"/>
</dbReference>
<keyword evidence="2" id="KW-0805">Transcription regulation</keyword>
<dbReference type="InterPro" id="IPR027417">
    <property type="entry name" value="P-loop_NTPase"/>
</dbReference>
<keyword evidence="9" id="KW-1185">Reference proteome</keyword>
<dbReference type="Gene3D" id="1.10.10.10">
    <property type="entry name" value="Winged helix-like DNA-binding domain superfamily/Winged helix DNA-binding domain"/>
    <property type="match status" value="2"/>
</dbReference>
<dbReference type="Pfam" id="PF00931">
    <property type="entry name" value="NB-ARC"/>
    <property type="match status" value="1"/>
</dbReference>
<evidence type="ECO:0000256" key="1">
    <source>
        <dbReference type="ARBA" id="ARBA00005820"/>
    </source>
</evidence>
<evidence type="ECO:0000256" key="4">
    <source>
        <dbReference type="ARBA" id="ARBA00023163"/>
    </source>
</evidence>
<sequence length="1014" mass="111215">MEFRVLGPLEVVVDGRVVPIGSARLRCLLAMLLVRANRFVGFDELVEAIWGDSVPANPRPVVYTCVTRLRAITGATIEVGADGYRIAVNESNVDIKRFESAADSQEADILQEALVLWRGEPFVDVPSDYLHRTVVPALVERRSKALERKLELDVRDGRHDLALPELRDLTSAHPMRERLWALLMLALFKSGRQAEALQVYTDVRQKLVDELGVEPGTELRQAHQAVLSGDQASGWRVECQLPIDIADFTNREAELDQILQTFRPGNTVPILTISGPPGMGKSALMLRAAHRLIDDYPDGQWFLRLNGAGQTPRKANDVLGELLRMIGIDPMAIPANEDERAGLLRSRLAGRRVLLVLDDAGSVQQVAPLLPGRPGSAVLVSSRSELVGLSVLYSGKRLALQPLNRVHARELVASIIGSQRCVQDQAGADELTDLCGRLPLALRIAAANLATRPSLRISRYAEDLRTGDRLAKLATAGDNRLAVRAAFDVSFGTLSETQQRAFSLLGVIPGNDFTLQAAAAVWSCGIDEACDIFDQLVTANLVESQGDDRFRFHDLIRVYAASRSREYDRDEAFRRLADWYLYSVHDAVRLCFATVYMSRLKPHPSDVTPVVFAATDEATRWLELERLNYLAIIEHAAVDGPVRYTWQLTDAARPHMHIGYRVAELDRAAGLGLDMARREGNRRAEAVMLLVLGGSESISGRFDDSIRDLTACRDIAAEIGETGIQASALTSLCAMYGEAAMPEMAVRYGEEALELVNRGVEQGDARRISVLANLGTCYIHRGQLREAVALISEGLRPSSTELRQDRIVDVIVRSYLGIALCEAGDYEEALRQFTFSAESHLRPYVAHDDYTVGPAEVYLAMGDMEKAAERASIALQRAKITGHATYEAKAGIVLGMIALSAGERDEAVAVFRRALDTARAAVARAVEIQALIGLAVASTEEEHCVEALNLARKSGMSLLEAKAMTALAEVRMQAGYLDSARELAEQALTMHREFGARPGEEKTLALLARLSEKG</sequence>
<comment type="similarity">
    <text evidence="1">Belongs to the AfsR/DnrI/RedD regulatory family.</text>
</comment>
<feature type="domain" description="Bacterial transcriptional activator" evidence="7">
    <location>
        <begin position="93"/>
        <end position="227"/>
    </location>
</feature>
<dbReference type="SMART" id="SM00382">
    <property type="entry name" value="AAA"/>
    <property type="match status" value="1"/>
</dbReference>
<name>A0ABS8ZKK3_9PSEU</name>
<reference evidence="8 9" key="1">
    <citation type="submission" date="2021-12" db="EMBL/GenBank/DDBJ databases">
        <title>Genome sequence of Kibdelosporangium philippinense ATCC 49844.</title>
        <authorList>
            <person name="Fedorov E.A."/>
            <person name="Omeragic M."/>
            <person name="Shalygina K.F."/>
            <person name="Maclea K.S."/>
        </authorList>
    </citation>
    <scope>NUCLEOTIDE SEQUENCE [LARGE SCALE GENOMIC DNA]</scope>
    <source>
        <strain evidence="8 9">ATCC 49844</strain>
    </source>
</reference>
<organism evidence="8 9">
    <name type="scientific">Kibdelosporangium philippinense</name>
    <dbReference type="NCBI Taxonomy" id="211113"/>
    <lineage>
        <taxon>Bacteria</taxon>
        <taxon>Bacillati</taxon>
        <taxon>Actinomycetota</taxon>
        <taxon>Actinomycetes</taxon>
        <taxon>Pseudonocardiales</taxon>
        <taxon>Pseudonocardiaceae</taxon>
        <taxon>Kibdelosporangium</taxon>
    </lineage>
</organism>
<proteinExistence type="inferred from homology"/>
<dbReference type="SMART" id="SM00028">
    <property type="entry name" value="TPR"/>
    <property type="match status" value="6"/>
</dbReference>
<dbReference type="InterPro" id="IPR005158">
    <property type="entry name" value="BTAD"/>
</dbReference>
<dbReference type="Pfam" id="PF03704">
    <property type="entry name" value="BTAD"/>
    <property type="match status" value="1"/>
</dbReference>
<evidence type="ECO:0000256" key="3">
    <source>
        <dbReference type="ARBA" id="ARBA00023125"/>
    </source>
</evidence>
<dbReference type="InterPro" id="IPR011990">
    <property type="entry name" value="TPR-like_helical_dom_sf"/>
</dbReference>
<evidence type="ECO:0000313" key="8">
    <source>
        <dbReference type="EMBL" id="MCE7007166.1"/>
    </source>
</evidence>
<dbReference type="InterPro" id="IPR003593">
    <property type="entry name" value="AAA+_ATPase"/>
</dbReference>
<dbReference type="Pfam" id="PF13176">
    <property type="entry name" value="TPR_7"/>
    <property type="match status" value="1"/>
</dbReference>
<dbReference type="SUPFAM" id="SSF52540">
    <property type="entry name" value="P-loop containing nucleoside triphosphate hydrolases"/>
    <property type="match status" value="1"/>
</dbReference>